<dbReference type="SUPFAM" id="SSF51045">
    <property type="entry name" value="WW domain"/>
    <property type="match status" value="1"/>
</dbReference>
<dbReference type="CDD" id="cd00201">
    <property type="entry name" value="WW"/>
    <property type="match status" value="1"/>
</dbReference>
<protein>
    <recommendedName>
        <fullName evidence="2">WW domain-containing protein</fullName>
    </recommendedName>
</protein>
<dbReference type="Proteomes" id="UP000198211">
    <property type="component" value="Unassembled WGS sequence"/>
</dbReference>
<dbReference type="PROSITE" id="PS50020">
    <property type="entry name" value="WW_DOMAIN_2"/>
    <property type="match status" value="1"/>
</dbReference>
<dbReference type="Pfam" id="PF00397">
    <property type="entry name" value="WW"/>
    <property type="match status" value="1"/>
</dbReference>
<dbReference type="Gene3D" id="2.20.70.10">
    <property type="match status" value="1"/>
</dbReference>
<accession>A0A225X0N4</accession>
<dbReference type="STRING" id="4795.A0A225X0N4"/>
<evidence type="ECO:0000259" key="2">
    <source>
        <dbReference type="PROSITE" id="PS50020"/>
    </source>
</evidence>
<sequence>MCADVENLRDHLIRSLDVLCCGRQHPDPQQSFSEWIKSLPTLETLERERQYQQEMRQRLVLEHQYQREAQRRHERDECMQMYSNDYRVPEESELSIQKQKHEQFLRMQAEMREFEQLDLSDDALNPITDATIPTKKEKLEIQERQRLQQLEYQRREYRELEKMRREDFYYVEQILKSKAKAKEEQEKRARSAKPQRNVFEEQQKHIARMRVLDKEKRLREREICGMQLEDLFGRQLRFREAEKAKEELRSEWRERKSMQVEEHDCCTRWVLWDRAFAKQQQEETKQQRAQARRLKRQQLREENEIRAAWVESWDENGNRYFYNTVTGGSQWEVPI</sequence>
<dbReference type="InterPro" id="IPR001202">
    <property type="entry name" value="WW_dom"/>
</dbReference>
<evidence type="ECO:0000313" key="3">
    <source>
        <dbReference type="EMBL" id="OWZ23303.1"/>
    </source>
</evidence>
<feature type="coiled-coil region" evidence="1">
    <location>
        <begin position="274"/>
        <end position="304"/>
    </location>
</feature>
<dbReference type="OrthoDB" id="103636at2759"/>
<keyword evidence="4" id="KW-1185">Reference proteome</keyword>
<dbReference type="AlphaFoldDB" id="A0A225X0N4"/>
<dbReference type="EMBL" id="NBNE01000073">
    <property type="protein sequence ID" value="OWZ23303.1"/>
    <property type="molecule type" value="Genomic_DNA"/>
</dbReference>
<keyword evidence="1" id="KW-0175">Coiled coil</keyword>
<dbReference type="InterPro" id="IPR036020">
    <property type="entry name" value="WW_dom_sf"/>
</dbReference>
<organism evidence="3 4">
    <name type="scientific">Phytophthora megakarya</name>
    <dbReference type="NCBI Taxonomy" id="4795"/>
    <lineage>
        <taxon>Eukaryota</taxon>
        <taxon>Sar</taxon>
        <taxon>Stramenopiles</taxon>
        <taxon>Oomycota</taxon>
        <taxon>Peronosporomycetes</taxon>
        <taxon>Peronosporales</taxon>
        <taxon>Peronosporaceae</taxon>
        <taxon>Phytophthora</taxon>
    </lineage>
</organism>
<reference evidence="4" key="1">
    <citation type="submission" date="2017-03" db="EMBL/GenBank/DDBJ databases">
        <title>Phytopthora megakarya and P. palmivora, two closely related causual agents of cacao black pod achieved similar genome size and gene model numbers by different mechanisms.</title>
        <authorList>
            <person name="Ali S."/>
            <person name="Shao J."/>
            <person name="Larry D.J."/>
            <person name="Kronmiller B."/>
            <person name="Shen D."/>
            <person name="Strem M.D."/>
            <person name="Melnick R.L."/>
            <person name="Guiltinan M.J."/>
            <person name="Tyler B.M."/>
            <person name="Meinhardt L.W."/>
            <person name="Bailey B.A."/>
        </authorList>
    </citation>
    <scope>NUCLEOTIDE SEQUENCE [LARGE SCALE GENOMIC DNA]</scope>
    <source>
        <strain evidence="4">zdho120</strain>
    </source>
</reference>
<name>A0A225X0N4_9STRA</name>
<evidence type="ECO:0000256" key="1">
    <source>
        <dbReference type="SAM" id="Coils"/>
    </source>
</evidence>
<gene>
    <name evidence="3" type="ORF">PHMEG_0001851</name>
</gene>
<dbReference type="PROSITE" id="PS01159">
    <property type="entry name" value="WW_DOMAIN_1"/>
    <property type="match status" value="1"/>
</dbReference>
<feature type="domain" description="WW" evidence="2">
    <location>
        <begin position="303"/>
        <end position="335"/>
    </location>
</feature>
<comment type="caution">
    <text evidence="3">The sequence shown here is derived from an EMBL/GenBank/DDBJ whole genome shotgun (WGS) entry which is preliminary data.</text>
</comment>
<proteinExistence type="predicted"/>
<evidence type="ECO:0000313" key="4">
    <source>
        <dbReference type="Proteomes" id="UP000198211"/>
    </source>
</evidence>